<reference evidence="2" key="1">
    <citation type="submission" date="2020-09" db="EMBL/GenBank/DDBJ databases">
        <title>Genome-Enabled Discovery of Anthraquinone Biosynthesis in Senna tora.</title>
        <authorList>
            <person name="Kang S.-H."/>
            <person name="Pandey R.P."/>
            <person name="Lee C.-M."/>
            <person name="Sim J.-S."/>
            <person name="Jeong J.-T."/>
            <person name="Choi B.-S."/>
            <person name="Jung M."/>
            <person name="Ginzburg D."/>
            <person name="Zhao K."/>
            <person name="Won S.Y."/>
            <person name="Oh T.-J."/>
            <person name="Yu Y."/>
            <person name="Kim N.-H."/>
            <person name="Lee O.R."/>
            <person name="Lee T.-H."/>
            <person name="Bashyal P."/>
            <person name="Kim T.-S."/>
            <person name="Lee W.-H."/>
            <person name="Kawkins C."/>
            <person name="Kim C.-K."/>
            <person name="Kim J.S."/>
            <person name="Ahn B.O."/>
            <person name="Rhee S.Y."/>
            <person name="Sohng J.K."/>
        </authorList>
    </citation>
    <scope>NUCLEOTIDE SEQUENCE</scope>
    <source>
        <tissue evidence="2">Leaf</tissue>
    </source>
</reference>
<keyword evidence="3" id="KW-1185">Reference proteome</keyword>
<protein>
    <submittedName>
        <fullName evidence="2">Uncharacterized protein</fullName>
    </submittedName>
</protein>
<evidence type="ECO:0000313" key="2">
    <source>
        <dbReference type="EMBL" id="KAF7814755.1"/>
    </source>
</evidence>
<evidence type="ECO:0000313" key="3">
    <source>
        <dbReference type="Proteomes" id="UP000634136"/>
    </source>
</evidence>
<feature type="region of interest" description="Disordered" evidence="1">
    <location>
        <begin position="1"/>
        <end position="21"/>
    </location>
</feature>
<accession>A0A834T4M9</accession>
<sequence>MGRSRIGGQPPGESDVHGPGE</sequence>
<organism evidence="2 3">
    <name type="scientific">Senna tora</name>
    <dbReference type="NCBI Taxonomy" id="362788"/>
    <lineage>
        <taxon>Eukaryota</taxon>
        <taxon>Viridiplantae</taxon>
        <taxon>Streptophyta</taxon>
        <taxon>Embryophyta</taxon>
        <taxon>Tracheophyta</taxon>
        <taxon>Spermatophyta</taxon>
        <taxon>Magnoliopsida</taxon>
        <taxon>eudicotyledons</taxon>
        <taxon>Gunneridae</taxon>
        <taxon>Pentapetalae</taxon>
        <taxon>rosids</taxon>
        <taxon>fabids</taxon>
        <taxon>Fabales</taxon>
        <taxon>Fabaceae</taxon>
        <taxon>Caesalpinioideae</taxon>
        <taxon>Cassia clade</taxon>
        <taxon>Senna</taxon>
    </lineage>
</organism>
<comment type="caution">
    <text evidence="2">The sequence shown here is derived from an EMBL/GenBank/DDBJ whole genome shotgun (WGS) entry which is preliminary data.</text>
</comment>
<proteinExistence type="predicted"/>
<evidence type="ECO:0000256" key="1">
    <source>
        <dbReference type="SAM" id="MobiDB-lite"/>
    </source>
</evidence>
<name>A0A834T4M9_9FABA</name>
<dbReference type="AlphaFoldDB" id="A0A834T4M9"/>
<gene>
    <name evidence="2" type="ORF">G2W53_028724</name>
</gene>
<dbReference type="EMBL" id="JAAIUW010000009">
    <property type="protein sequence ID" value="KAF7814755.1"/>
    <property type="molecule type" value="Genomic_DNA"/>
</dbReference>
<dbReference type="Proteomes" id="UP000634136">
    <property type="component" value="Unassembled WGS sequence"/>
</dbReference>